<keyword evidence="2" id="KW-1185">Reference proteome</keyword>
<protein>
    <submittedName>
        <fullName evidence="1">Uncharacterized protein</fullName>
    </submittedName>
</protein>
<dbReference type="Proteomes" id="UP001162131">
    <property type="component" value="Unassembled WGS sequence"/>
</dbReference>
<sequence length="107" mass="12465">MKEFHFDAPRFADLLNDEFPYTQDQVQQWFEEKSKTTFSKPNPSYLKPTISSRNKIQSKKQILGEAQKNKENFPISKFPVKRKLIPAELTQKKAKLQTGSKITTGKF</sequence>
<comment type="caution">
    <text evidence="1">The sequence shown here is derived from an EMBL/GenBank/DDBJ whole genome shotgun (WGS) entry which is preliminary data.</text>
</comment>
<proteinExistence type="predicted"/>
<evidence type="ECO:0000313" key="1">
    <source>
        <dbReference type="EMBL" id="CAG9328187.1"/>
    </source>
</evidence>
<reference evidence="1" key="1">
    <citation type="submission" date="2021-09" db="EMBL/GenBank/DDBJ databases">
        <authorList>
            <consortium name="AG Swart"/>
            <person name="Singh M."/>
            <person name="Singh A."/>
            <person name="Seah K."/>
            <person name="Emmerich C."/>
        </authorList>
    </citation>
    <scope>NUCLEOTIDE SEQUENCE</scope>
    <source>
        <strain evidence="1">ATCC30299</strain>
    </source>
</reference>
<dbReference type="EMBL" id="CAJZBQ010000045">
    <property type="protein sequence ID" value="CAG9328187.1"/>
    <property type="molecule type" value="Genomic_DNA"/>
</dbReference>
<name>A0AAU9JRH5_9CILI</name>
<accession>A0AAU9JRH5</accession>
<dbReference type="AlphaFoldDB" id="A0AAU9JRH5"/>
<gene>
    <name evidence="1" type="ORF">BSTOLATCC_MIC45642</name>
</gene>
<organism evidence="1 2">
    <name type="scientific">Blepharisma stoltei</name>
    <dbReference type="NCBI Taxonomy" id="1481888"/>
    <lineage>
        <taxon>Eukaryota</taxon>
        <taxon>Sar</taxon>
        <taxon>Alveolata</taxon>
        <taxon>Ciliophora</taxon>
        <taxon>Postciliodesmatophora</taxon>
        <taxon>Heterotrichea</taxon>
        <taxon>Heterotrichida</taxon>
        <taxon>Blepharismidae</taxon>
        <taxon>Blepharisma</taxon>
    </lineage>
</organism>
<evidence type="ECO:0000313" key="2">
    <source>
        <dbReference type="Proteomes" id="UP001162131"/>
    </source>
</evidence>